<evidence type="ECO:0000256" key="2">
    <source>
        <dbReference type="ARBA" id="ARBA00022679"/>
    </source>
</evidence>
<dbReference type="InterPro" id="IPR011554">
    <property type="entry name" value="HMG_CoA_synthase_prok"/>
</dbReference>
<dbReference type="PANTHER" id="PTHR43323:SF2">
    <property type="entry name" value="HYDROXYMETHYLGLUTARYL-COA SYNTHASE"/>
    <property type="match status" value="1"/>
</dbReference>
<dbReference type="EMBL" id="CP046173">
    <property type="protein sequence ID" value="QIS24747.1"/>
    <property type="molecule type" value="Genomic_DNA"/>
</dbReference>
<proteinExistence type="inferred from homology"/>
<dbReference type="NCBIfam" id="TIGR01835">
    <property type="entry name" value="HMG-CoA-S_prok"/>
    <property type="match status" value="1"/>
</dbReference>
<evidence type="ECO:0000259" key="6">
    <source>
        <dbReference type="Pfam" id="PF01154"/>
    </source>
</evidence>
<feature type="binding site" evidence="4">
    <location>
        <position position="243"/>
    </location>
    <ligand>
        <name>(3S)-3-hydroxy-3-methylglutaryl-CoA</name>
        <dbReference type="ChEBI" id="CHEBI:43074"/>
    </ligand>
</feature>
<evidence type="ECO:0000256" key="1">
    <source>
        <dbReference type="ARBA" id="ARBA00007061"/>
    </source>
</evidence>
<dbReference type="InterPro" id="IPR016039">
    <property type="entry name" value="Thiolase-like"/>
</dbReference>
<name>A0A6G9ZHC0_9NOCA</name>
<evidence type="ECO:0000256" key="4">
    <source>
        <dbReference type="PIRSR" id="PIRSR611554-2"/>
    </source>
</evidence>
<evidence type="ECO:0000256" key="5">
    <source>
        <dbReference type="SAM" id="MobiDB-lite"/>
    </source>
</evidence>
<feature type="binding site" evidence="4">
    <location>
        <position position="277"/>
    </location>
    <ligand>
        <name>(3S)-3-hydroxy-3-methylglutaryl-CoA</name>
        <dbReference type="ChEBI" id="CHEBI:43074"/>
    </ligand>
</feature>
<dbReference type="CDD" id="cd00827">
    <property type="entry name" value="init_cond_enzymes"/>
    <property type="match status" value="1"/>
</dbReference>
<feature type="binding site" evidence="4">
    <location>
        <position position="30"/>
    </location>
    <ligand>
        <name>(3S)-3-hydroxy-3-methylglutaryl-CoA</name>
        <dbReference type="ChEBI" id="CHEBI:43074"/>
    </ligand>
</feature>
<gene>
    <name evidence="8" type="ORF">F6W96_39265</name>
</gene>
<dbReference type="RefSeq" id="WP_167492107.1">
    <property type="nucleotide sequence ID" value="NZ_CP046173.1"/>
</dbReference>
<dbReference type="Pfam" id="PF08540">
    <property type="entry name" value="HMG_CoA_synt_C"/>
    <property type="match status" value="2"/>
</dbReference>
<organism evidence="8 9">
    <name type="scientific">Nocardia terpenica</name>
    <dbReference type="NCBI Taxonomy" id="455432"/>
    <lineage>
        <taxon>Bacteria</taxon>
        <taxon>Bacillati</taxon>
        <taxon>Actinomycetota</taxon>
        <taxon>Actinomycetes</taxon>
        <taxon>Mycobacteriales</taxon>
        <taxon>Nocardiaceae</taxon>
        <taxon>Nocardia</taxon>
    </lineage>
</organism>
<keyword evidence="8" id="KW-0012">Acyltransferase</keyword>
<feature type="active site" description="Acyl-thioester intermediate" evidence="3">
    <location>
        <position position="112"/>
    </location>
</feature>
<keyword evidence="2 8" id="KW-0808">Transferase</keyword>
<feature type="domain" description="Hydroxymethylglutaryl-coenzyme A synthase N-terminal" evidence="6">
    <location>
        <begin position="4"/>
        <end position="165"/>
    </location>
</feature>
<dbReference type="AlphaFoldDB" id="A0A6G9ZHC0"/>
<reference evidence="8 9" key="1">
    <citation type="journal article" date="2019" name="ACS Chem. Biol.">
        <title>Identification and Mobilization of a Cryptic Antibiotic Biosynthesis Gene Locus from a Human-Pathogenic Nocardia Isolate.</title>
        <authorList>
            <person name="Herisse M."/>
            <person name="Ishida K."/>
            <person name="Porter J.L."/>
            <person name="Howden B."/>
            <person name="Hertweck C."/>
            <person name="Stinear T.P."/>
            <person name="Pidot S.J."/>
        </authorList>
    </citation>
    <scope>NUCLEOTIDE SEQUENCE [LARGE SCALE GENOMIC DNA]</scope>
    <source>
        <strain evidence="8 9">AUSMDU00012715</strain>
    </source>
</reference>
<dbReference type="Pfam" id="PF01154">
    <property type="entry name" value="HMG_CoA_synt_N"/>
    <property type="match status" value="1"/>
</dbReference>
<dbReference type="EC" id="2.3.3.10" evidence="8"/>
<dbReference type="InterPro" id="IPR013746">
    <property type="entry name" value="HMG_CoA_synt_C_dom"/>
</dbReference>
<dbReference type="Gene3D" id="3.40.47.10">
    <property type="match status" value="2"/>
</dbReference>
<comment type="similarity">
    <text evidence="1">Belongs to the thiolase-like superfamily. HMG-CoA synthase family.</text>
</comment>
<dbReference type="SUPFAM" id="SSF53901">
    <property type="entry name" value="Thiolase-like"/>
    <property type="match status" value="2"/>
</dbReference>
<dbReference type="PANTHER" id="PTHR43323">
    <property type="entry name" value="3-HYDROXY-3-METHYLGLUTARYL COENZYME A SYNTHASE"/>
    <property type="match status" value="1"/>
</dbReference>
<feature type="domain" description="Hydroxymethylglutaryl-coenzyme A synthase C-terminal" evidence="7">
    <location>
        <begin position="175"/>
        <end position="249"/>
    </location>
</feature>
<feature type="binding site" evidence="4">
    <location>
        <position position="144"/>
    </location>
    <ligand>
        <name>(3S)-3-hydroxy-3-methylglutaryl-CoA</name>
        <dbReference type="ChEBI" id="CHEBI:43074"/>
    </ligand>
</feature>
<evidence type="ECO:0000259" key="7">
    <source>
        <dbReference type="Pfam" id="PF08540"/>
    </source>
</evidence>
<feature type="compositionally biased region" description="Gly residues" evidence="5">
    <location>
        <begin position="411"/>
        <end position="426"/>
    </location>
</feature>
<evidence type="ECO:0000313" key="8">
    <source>
        <dbReference type="EMBL" id="QIS24747.1"/>
    </source>
</evidence>
<feature type="active site" description="Proton donor/acceptor" evidence="3">
    <location>
        <position position="80"/>
    </location>
</feature>
<accession>A0A6G9ZHC0</accession>
<dbReference type="GO" id="GO:0004421">
    <property type="term" value="F:hydroxymethylglutaryl-CoA synthase activity"/>
    <property type="evidence" value="ECO:0007669"/>
    <property type="project" value="UniProtKB-EC"/>
</dbReference>
<evidence type="ECO:0000313" key="9">
    <source>
        <dbReference type="Proteomes" id="UP000500953"/>
    </source>
</evidence>
<feature type="domain" description="Hydroxymethylglutaryl-coenzyme A synthase C-terminal" evidence="7">
    <location>
        <begin position="265"/>
        <end position="319"/>
    </location>
</feature>
<evidence type="ECO:0000256" key="3">
    <source>
        <dbReference type="PIRSR" id="PIRSR611554-1"/>
    </source>
</evidence>
<dbReference type="GO" id="GO:0006084">
    <property type="term" value="P:acetyl-CoA metabolic process"/>
    <property type="evidence" value="ECO:0007669"/>
    <property type="project" value="InterPro"/>
</dbReference>
<dbReference type="InterPro" id="IPR013528">
    <property type="entry name" value="HMG_CoA_synth_N"/>
</dbReference>
<feature type="region of interest" description="Disordered" evidence="5">
    <location>
        <begin position="398"/>
        <end position="426"/>
    </location>
</feature>
<dbReference type="Proteomes" id="UP000500953">
    <property type="component" value="Chromosome"/>
</dbReference>
<sequence length="426" mass="45643">MPPIGIHDLSVATTHYALDLRELAAHTGVDVDKYRLGLGQETMSVPAIDEDIVTMAATAARPIIDRHGADRIRTVLVATESGVDQAKAAGLYLHPLIGLPATARVVELKQACYSGAAGLQFAAALCAREPDQAVLVIATDIARYDLDTPAEPTQGAAAAAILVTADPAIAELEPVSGIFSADVTDFWRPNYRSTAVVDGKLSITAYLAAAASAFTDYRRRGGRGFDDFAAVCYHQPFTQMAYKAHRHLLEGRGRAPATAALDSVLAATTHYNRVIGNSYTASLYLALASLLDHTPDLTDRPIALLSYGSGAVAEFFSATPAPGYHQHLRTQAHHDALAQRKPLTYDHYRTLHRTQTPTDGAHHTLPEDTNAPFRLAAITSHKRIYKTRQPNELRSRLSHFSQTRGVRPGCDGSGGGFGGSACGGMR</sequence>
<protein>
    <submittedName>
        <fullName evidence="8">Hydroxymethylglutaryl-CoA synthase</fullName>
        <ecNumber evidence="8">2.3.3.10</ecNumber>
    </submittedName>
</protein>
<feature type="active site" description="Proton donor/acceptor" evidence="3">
    <location>
        <position position="234"/>
    </location>
</feature>